<feature type="coiled-coil region" evidence="1">
    <location>
        <begin position="53"/>
        <end position="155"/>
    </location>
</feature>
<evidence type="ECO:0000313" key="2">
    <source>
        <dbReference type="Proteomes" id="UP000095282"/>
    </source>
</evidence>
<accession>A0A1I7V3G7</accession>
<evidence type="ECO:0000313" key="3">
    <source>
        <dbReference type="WBParaSite" id="Csp11.Scaffold630.g22010.t1"/>
    </source>
</evidence>
<dbReference type="WBParaSite" id="Csp11.Scaffold630.g22010.t1">
    <property type="protein sequence ID" value="Csp11.Scaffold630.g22010.t1"/>
    <property type="gene ID" value="Csp11.Scaffold630.g22010"/>
</dbReference>
<dbReference type="AlphaFoldDB" id="A0A1I7V3G7"/>
<name>A0A1I7V3G7_9PELO</name>
<keyword evidence="1" id="KW-0175">Coiled coil</keyword>
<sequence length="296" mass="35083">MNAQSAQSSIPAGCSFNFEINSMDTDGYWHTENYQYYLEAYQAIAVMSLHHHVKMINGELEKERKEHQETKRKLAQRDSLIFEIKTKTGEEIDEKKDEKIYKLKKEMKKSSKKMKKAVEEMEIAKEEKEFAVEEKEKLEKSVDEHKKIIRNMLKEKFEKAAKPEKKEEMEEIFMAEGPSEYVDPKGEYEEVYPVWSDGTDTGNDIETAVQTPLIVYYHEEPIIETVIEPIMQPMMEPIMEYPLCDDPFYTLQPSPLETNEYYMMPYDWNNEIPHFESYQEVPIDYYSDPDELGQFY</sequence>
<reference evidence="3" key="1">
    <citation type="submission" date="2016-11" db="UniProtKB">
        <authorList>
            <consortium name="WormBaseParasite"/>
        </authorList>
    </citation>
    <scope>IDENTIFICATION</scope>
</reference>
<organism evidence="2 3">
    <name type="scientific">Caenorhabditis tropicalis</name>
    <dbReference type="NCBI Taxonomy" id="1561998"/>
    <lineage>
        <taxon>Eukaryota</taxon>
        <taxon>Metazoa</taxon>
        <taxon>Ecdysozoa</taxon>
        <taxon>Nematoda</taxon>
        <taxon>Chromadorea</taxon>
        <taxon>Rhabditida</taxon>
        <taxon>Rhabditina</taxon>
        <taxon>Rhabditomorpha</taxon>
        <taxon>Rhabditoidea</taxon>
        <taxon>Rhabditidae</taxon>
        <taxon>Peloderinae</taxon>
        <taxon>Caenorhabditis</taxon>
    </lineage>
</organism>
<proteinExistence type="predicted"/>
<dbReference type="Proteomes" id="UP000095282">
    <property type="component" value="Unplaced"/>
</dbReference>
<evidence type="ECO:0000256" key="1">
    <source>
        <dbReference type="SAM" id="Coils"/>
    </source>
</evidence>
<keyword evidence="2" id="KW-1185">Reference proteome</keyword>
<protein>
    <submittedName>
        <fullName evidence="3">Protein MNN4-like</fullName>
    </submittedName>
</protein>